<comment type="subunit">
    <text evidence="10 11">Homohexamer. Organized in a ring with a central cavity.</text>
</comment>
<keyword evidence="6 10" id="KW-0720">Serine protease</keyword>
<dbReference type="OrthoDB" id="9803599at2"/>
<dbReference type="InterPro" id="IPR008269">
    <property type="entry name" value="Lon_proteolytic"/>
</dbReference>
<feature type="active site" evidence="10 12">
    <location>
        <position position="722"/>
    </location>
</feature>
<dbReference type="InterPro" id="IPR027543">
    <property type="entry name" value="Lon_bac"/>
</dbReference>
<dbReference type="InterPro" id="IPR003593">
    <property type="entry name" value="AAA+_ATPase"/>
</dbReference>
<dbReference type="GO" id="GO:0043565">
    <property type="term" value="F:sequence-specific DNA binding"/>
    <property type="evidence" value="ECO:0007669"/>
    <property type="project" value="UniProtKB-UniRule"/>
</dbReference>
<dbReference type="FunFam" id="1.20.5.5270:FF:000002">
    <property type="entry name" value="Lon protease homolog"/>
    <property type="match status" value="1"/>
</dbReference>
<evidence type="ECO:0000256" key="13">
    <source>
        <dbReference type="PIRSR" id="PIRSR001174-2"/>
    </source>
</evidence>
<dbReference type="InterPro" id="IPR027065">
    <property type="entry name" value="Lon_Prtase"/>
</dbReference>
<dbReference type="PIRSF" id="PIRSF001174">
    <property type="entry name" value="Lon_proteas"/>
    <property type="match status" value="1"/>
</dbReference>
<dbReference type="SUPFAM" id="SSF54211">
    <property type="entry name" value="Ribosomal protein S5 domain 2-like"/>
    <property type="match status" value="1"/>
</dbReference>
<dbReference type="PROSITE" id="PS01046">
    <property type="entry name" value="LON_SER"/>
    <property type="match status" value="1"/>
</dbReference>
<dbReference type="Gene3D" id="1.10.8.60">
    <property type="match status" value="1"/>
</dbReference>
<dbReference type="InterPro" id="IPR014721">
    <property type="entry name" value="Ribsml_uS5_D2-typ_fold_subgr"/>
</dbReference>
<feature type="active site" evidence="10 12">
    <location>
        <position position="679"/>
    </location>
</feature>
<accession>A0A5B7YF26</accession>
<dbReference type="GO" id="GO:0016887">
    <property type="term" value="F:ATP hydrolysis activity"/>
    <property type="evidence" value="ECO:0007669"/>
    <property type="project" value="UniProtKB-UniRule"/>
</dbReference>
<dbReference type="PRINTS" id="PR00830">
    <property type="entry name" value="ENDOLAPTASE"/>
</dbReference>
<dbReference type="FunFam" id="3.30.230.10:FF:000010">
    <property type="entry name" value="Lon protease"/>
    <property type="match status" value="1"/>
</dbReference>
<dbReference type="InterPro" id="IPR046336">
    <property type="entry name" value="Lon_prtase_N_sf"/>
</dbReference>
<dbReference type="Gene3D" id="1.20.5.5270">
    <property type="match status" value="1"/>
</dbReference>
<dbReference type="InterPro" id="IPR008268">
    <property type="entry name" value="Peptidase_S16_AS"/>
</dbReference>
<evidence type="ECO:0000256" key="15">
    <source>
        <dbReference type="RuleBase" id="RU000591"/>
    </source>
</evidence>
<evidence type="ECO:0000256" key="9">
    <source>
        <dbReference type="ARBA" id="ARBA00050665"/>
    </source>
</evidence>
<dbReference type="InterPro" id="IPR015947">
    <property type="entry name" value="PUA-like_sf"/>
</dbReference>
<dbReference type="SMART" id="SM00464">
    <property type="entry name" value="LON"/>
    <property type="match status" value="1"/>
</dbReference>
<comment type="function">
    <text evidence="10">ATP-dependent serine protease that mediates the selective degradation of mutant and abnormal proteins as well as certain short-lived regulatory proteins. Required for cellular homeostasis and for survival from DNA damage and developmental changes induced by stress. Degrades polypeptides processively to yield small peptide fragments that are 5 to 10 amino acids long. Binds to DNA in a double-stranded, site-specific manner.</text>
</comment>
<dbReference type="HAMAP" id="MF_01973">
    <property type="entry name" value="lon_bact"/>
    <property type="match status" value="1"/>
</dbReference>
<evidence type="ECO:0000256" key="11">
    <source>
        <dbReference type="PIRNR" id="PIRNR001174"/>
    </source>
</evidence>
<dbReference type="FunFam" id="1.20.58.1480:FF:000001">
    <property type="entry name" value="Lon protease"/>
    <property type="match status" value="1"/>
</dbReference>
<evidence type="ECO:0000256" key="12">
    <source>
        <dbReference type="PIRSR" id="PIRSR001174-1"/>
    </source>
</evidence>
<dbReference type="CDD" id="cd19500">
    <property type="entry name" value="RecA-like_Lon"/>
    <property type="match status" value="1"/>
</dbReference>
<dbReference type="Pfam" id="PF22667">
    <property type="entry name" value="Lon_lid"/>
    <property type="match status" value="1"/>
</dbReference>
<dbReference type="InterPro" id="IPR003111">
    <property type="entry name" value="Lon_prtase_N"/>
</dbReference>
<dbReference type="Gene3D" id="3.40.50.300">
    <property type="entry name" value="P-loop containing nucleotide triphosphate hydrolases"/>
    <property type="match status" value="1"/>
</dbReference>
<feature type="domain" description="Lon N-terminal" evidence="17">
    <location>
        <begin position="11"/>
        <end position="204"/>
    </location>
</feature>
<dbReference type="PROSITE" id="PS51786">
    <property type="entry name" value="LON_PROTEOLYTIC"/>
    <property type="match status" value="1"/>
</dbReference>
<dbReference type="GO" id="GO:0004176">
    <property type="term" value="F:ATP-dependent peptidase activity"/>
    <property type="evidence" value="ECO:0007669"/>
    <property type="project" value="UniProtKB-UniRule"/>
</dbReference>
<gene>
    <name evidence="10" type="primary">lon</name>
    <name evidence="18" type="ORF">FBQ74_05635</name>
</gene>
<protein>
    <recommendedName>
        <fullName evidence="10 11">Lon protease</fullName>
        <ecNumber evidence="10 11">3.4.21.53</ecNumber>
    </recommendedName>
    <alternativeName>
        <fullName evidence="10">ATP-dependent protease La</fullName>
    </alternativeName>
</protein>
<evidence type="ECO:0000313" key="19">
    <source>
        <dbReference type="Proteomes" id="UP000304912"/>
    </source>
</evidence>
<evidence type="ECO:0000256" key="14">
    <source>
        <dbReference type="PROSITE-ProRule" id="PRU01122"/>
    </source>
</evidence>
<sequence length="784" mass="87544">MTAERENRIEIPVLALRDVVVYPHMVIPLFVGREKSIRCLEAAMENDKQIFLVAQKDASVDEPETDDIYSVGTIATILQLLKLPDGTVKVLVEGNVRGEINEYTQSEPYYTASVDKVADEAIAENEQEVLIRSAVSQFEGYVKLNKKIPPEVLTSLNGIDDAARLADTMAAHMPLKLTEKQKVLEMKGVNERLEYLMALMEGEIDLLQVEKKIRTRVKKQMEKSQREYYLNEQMKAIQKELGEMDDAPDEFEALSNKISESKMPKEAEEKARAELQKLKMMSPMSAEATVVRSYIEWLTSVPWQKRSPVKRDLERAEKVLNADHYGLEKVKERIIEYLAVQQRVKKLKGPILCLVGPPGVGKTSLGQSVAKATGRKYVRMALGGVRDEAEIRGHRRTYIGSMPGKLIQNMTKVGVKNPLFLLDEIDKMSADMRGDPASALLEVLDPEQNNSFSDHYLEVDYDLSDVMFVATSNSMNIPGPLLDRMEVIRLSGYTEDEKLNIATGHLISKQMERNGLKEDELEITESAIIGIIRYYTREAGVRNLEREISKVCRKAVKDILLSKSKDKVVVTQDNLKDYLGVQRHDYGKADKENQIGQVTGLAWTQVGGDLLTIETSTVPGKGKMTSTGSLGDVMQESIKAAMTVVRSRAEKLRINEDFYEKRDIHVHVPEGATPKDGPSAGIAMCTALVSSLTGNPVKCDVAMTGEITLRGEVLAIGGLKEKLLAAHRGGIKTVVIPQENERDLEEIPDNVKEALSIHPVKWIDEVLDIALQEPVESFEVVTQN</sequence>
<dbReference type="SUPFAM" id="SSF52540">
    <property type="entry name" value="P-loop containing nucleoside triphosphate hydrolases"/>
    <property type="match status" value="1"/>
</dbReference>
<evidence type="ECO:0000256" key="2">
    <source>
        <dbReference type="ARBA" id="ARBA00022490"/>
    </source>
</evidence>
<keyword evidence="4 10" id="KW-0547">Nucleotide-binding</keyword>
<dbReference type="EC" id="3.4.21.53" evidence="10 11"/>
<dbReference type="AlphaFoldDB" id="A0A5B7YF26"/>
<dbReference type="GO" id="GO:0005524">
    <property type="term" value="F:ATP binding"/>
    <property type="evidence" value="ECO:0007669"/>
    <property type="project" value="UniProtKB-UniRule"/>
</dbReference>
<dbReference type="InterPro" id="IPR003959">
    <property type="entry name" value="ATPase_AAA_core"/>
</dbReference>
<feature type="binding site" evidence="10 13">
    <location>
        <begin position="356"/>
        <end position="363"/>
    </location>
    <ligand>
        <name>ATP</name>
        <dbReference type="ChEBI" id="CHEBI:30616"/>
    </ligand>
</feature>
<dbReference type="KEGG" id="salk:FBQ74_05635"/>
<evidence type="ECO:0000256" key="6">
    <source>
        <dbReference type="ARBA" id="ARBA00022825"/>
    </source>
</evidence>
<dbReference type="PANTHER" id="PTHR10046">
    <property type="entry name" value="ATP DEPENDENT LON PROTEASE FAMILY MEMBER"/>
    <property type="match status" value="1"/>
</dbReference>
<dbReference type="Pfam" id="PF05362">
    <property type="entry name" value="Lon_C"/>
    <property type="match status" value="1"/>
</dbReference>
<evidence type="ECO:0000256" key="7">
    <source>
        <dbReference type="ARBA" id="ARBA00022840"/>
    </source>
</evidence>
<evidence type="ECO:0000256" key="8">
    <source>
        <dbReference type="ARBA" id="ARBA00023016"/>
    </source>
</evidence>
<dbReference type="InterPro" id="IPR054594">
    <property type="entry name" value="Lon_lid"/>
</dbReference>
<dbReference type="PROSITE" id="PS51787">
    <property type="entry name" value="LON_N"/>
    <property type="match status" value="1"/>
</dbReference>
<evidence type="ECO:0000256" key="4">
    <source>
        <dbReference type="ARBA" id="ARBA00022741"/>
    </source>
</evidence>
<feature type="domain" description="Lon proteolytic" evidence="16">
    <location>
        <begin position="592"/>
        <end position="773"/>
    </location>
</feature>
<dbReference type="InterPro" id="IPR020568">
    <property type="entry name" value="Ribosomal_Su5_D2-typ_SF"/>
</dbReference>
<dbReference type="InterPro" id="IPR004815">
    <property type="entry name" value="Lon_bac/euk-typ"/>
</dbReference>
<evidence type="ECO:0000256" key="1">
    <source>
        <dbReference type="ARBA" id="ARBA00004496"/>
    </source>
</evidence>
<dbReference type="Gene3D" id="3.30.230.10">
    <property type="match status" value="1"/>
</dbReference>
<evidence type="ECO:0000256" key="5">
    <source>
        <dbReference type="ARBA" id="ARBA00022801"/>
    </source>
</evidence>
<keyword evidence="19" id="KW-1185">Reference proteome</keyword>
<evidence type="ECO:0000259" key="16">
    <source>
        <dbReference type="PROSITE" id="PS51786"/>
    </source>
</evidence>
<dbReference type="NCBIfam" id="TIGR00763">
    <property type="entry name" value="lon"/>
    <property type="match status" value="1"/>
</dbReference>
<dbReference type="NCBIfam" id="NF008053">
    <property type="entry name" value="PRK10787.1"/>
    <property type="match status" value="1"/>
</dbReference>
<dbReference type="GO" id="GO:0034605">
    <property type="term" value="P:cellular response to heat"/>
    <property type="evidence" value="ECO:0007669"/>
    <property type="project" value="UniProtKB-UniRule"/>
</dbReference>
<organism evidence="18 19">
    <name type="scientific">Salinimonas iocasae</name>
    <dbReference type="NCBI Taxonomy" id="2572577"/>
    <lineage>
        <taxon>Bacteria</taxon>
        <taxon>Pseudomonadati</taxon>
        <taxon>Pseudomonadota</taxon>
        <taxon>Gammaproteobacteria</taxon>
        <taxon>Alteromonadales</taxon>
        <taxon>Alteromonadaceae</taxon>
        <taxon>Alteromonas/Salinimonas group</taxon>
        <taxon>Salinimonas</taxon>
    </lineage>
</organism>
<dbReference type="InterPro" id="IPR027417">
    <property type="entry name" value="P-loop_NTPase"/>
</dbReference>
<dbReference type="GO" id="GO:0006515">
    <property type="term" value="P:protein quality control for misfolded or incompletely synthesized proteins"/>
    <property type="evidence" value="ECO:0007669"/>
    <property type="project" value="UniProtKB-UniRule"/>
</dbReference>
<dbReference type="EMBL" id="CP039852">
    <property type="protein sequence ID" value="QCZ92999.1"/>
    <property type="molecule type" value="Genomic_DNA"/>
</dbReference>
<comment type="similarity">
    <text evidence="10 11 14 15">Belongs to the peptidase S16 family.</text>
</comment>
<evidence type="ECO:0000256" key="10">
    <source>
        <dbReference type="HAMAP-Rule" id="MF_01973"/>
    </source>
</evidence>
<dbReference type="SMART" id="SM00382">
    <property type="entry name" value="AAA"/>
    <property type="match status" value="1"/>
</dbReference>
<evidence type="ECO:0000256" key="3">
    <source>
        <dbReference type="ARBA" id="ARBA00022670"/>
    </source>
</evidence>
<keyword evidence="7 10" id="KW-0067">ATP-binding</keyword>
<dbReference type="GO" id="GO:0005737">
    <property type="term" value="C:cytoplasm"/>
    <property type="evidence" value="ECO:0007669"/>
    <property type="project" value="UniProtKB-SubCell"/>
</dbReference>
<keyword evidence="2 10" id="KW-0963">Cytoplasm</keyword>
<dbReference type="FunFam" id="1.10.8.60:FF:000035">
    <property type="entry name" value="Lon protease"/>
    <property type="match status" value="1"/>
</dbReference>
<name>A0A5B7YF26_9ALTE</name>
<comment type="subcellular location">
    <subcellularLocation>
        <location evidence="1 10 11">Cytoplasm</location>
    </subcellularLocation>
</comment>
<dbReference type="RefSeq" id="WP_139755747.1">
    <property type="nucleotide sequence ID" value="NZ_CP039852.1"/>
</dbReference>
<dbReference type="Gene3D" id="1.20.58.1480">
    <property type="match status" value="1"/>
</dbReference>
<keyword evidence="5 10" id="KW-0378">Hydrolase</keyword>
<proteinExistence type="evidence at transcript level"/>
<dbReference type="Proteomes" id="UP000304912">
    <property type="component" value="Chromosome"/>
</dbReference>
<dbReference type="GO" id="GO:0004252">
    <property type="term" value="F:serine-type endopeptidase activity"/>
    <property type="evidence" value="ECO:0007669"/>
    <property type="project" value="UniProtKB-UniRule"/>
</dbReference>
<comment type="catalytic activity">
    <reaction evidence="9 10 11 14">
        <text>Hydrolysis of proteins in presence of ATP.</text>
        <dbReference type="EC" id="3.4.21.53"/>
    </reaction>
</comment>
<dbReference type="Gene3D" id="2.30.130.40">
    <property type="entry name" value="LON domain-like"/>
    <property type="match status" value="1"/>
</dbReference>
<comment type="induction">
    <text evidence="10">By heat shock.</text>
</comment>
<dbReference type="Pfam" id="PF00004">
    <property type="entry name" value="AAA"/>
    <property type="match status" value="1"/>
</dbReference>
<dbReference type="SUPFAM" id="SSF88697">
    <property type="entry name" value="PUA domain-like"/>
    <property type="match status" value="1"/>
</dbReference>
<dbReference type="FunFam" id="2.30.130.40:FF:000001">
    <property type="entry name" value="Lon protease"/>
    <property type="match status" value="1"/>
</dbReference>
<keyword evidence="3 10" id="KW-0645">Protease</keyword>
<keyword evidence="8 10" id="KW-0346">Stress response</keyword>
<dbReference type="FunFam" id="3.40.50.300:FF:000021">
    <property type="entry name" value="Lon protease homolog"/>
    <property type="match status" value="1"/>
</dbReference>
<dbReference type="Pfam" id="PF02190">
    <property type="entry name" value="LON_substr_bdg"/>
    <property type="match status" value="1"/>
</dbReference>
<reference evidence="18 19" key="1">
    <citation type="submission" date="2019-04" db="EMBL/GenBank/DDBJ databases">
        <title>Salinimonas iocasae sp. nov., a halophilic bacterium isolated from the outer tube casing of tubeworms in Okinawa Trough.</title>
        <authorList>
            <person name="Zhang H."/>
            <person name="Wang H."/>
            <person name="Li C."/>
        </authorList>
    </citation>
    <scope>NUCLEOTIDE SEQUENCE [LARGE SCALE GENOMIC DNA]</scope>
    <source>
        <strain evidence="18 19">KX18D6</strain>
    </source>
</reference>
<evidence type="ECO:0000259" key="17">
    <source>
        <dbReference type="PROSITE" id="PS51787"/>
    </source>
</evidence>
<evidence type="ECO:0000313" key="18">
    <source>
        <dbReference type="EMBL" id="QCZ92999.1"/>
    </source>
</evidence>